<reference evidence="2 3" key="1">
    <citation type="submission" date="2024-07" db="EMBL/GenBank/DDBJ databases">
        <title>Section-level genome sequencing and comparative genomics of Aspergillus sections Usti and Cavernicolus.</title>
        <authorList>
            <consortium name="Lawrence Berkeley National Laboratory"/>
            <person name="Nybo J.L."/>
            <person name="Vesth T.C."/>
            <person name="Theobald S."/>
            <person name="Frisvad J.C."/>
            <person name="Larsen T.O."/>
            <person name="Kjaerboelling I."/>
            <person name="Rothschild-Mancinelli K."/>
            <person name="Lyhne E.K."/>
            <person name="Kogle M.E."/>
            <person name="Barry K."/>
            <person name="Clum A."/>
            <person name="Na H."/>
            <person name="Ledsgaard L."/>
            <person name="Lin J."/>
            <person name="Lipzen A."/>
            <person name="Kuo A."/>
            <person name="Riley R."/>
            <person name="Mondo S."/>
            <person name="Labutti K."/>
            <person name="Haridas S."/>
            <person name="Pangalinan J."/>
            <person name="Salamov A.A."/>
            <person name="Simmons B.A."/>
            <person name="Magnuson J.K."/>
            <person name="Chen J."/>
            <person name="Drula E."/>
            <person name="Henrissat B."/>
            <person name="Wiebenga A."/>
            <person name="Lubbers R.J."/>
            <person name="Gomes A.C."/>
            <person name="Makela M.R."/>
            <person name="Stajich J."/>
            <person name="Grigoriev I.V."/>
            <person name="Mortensen U.H."/>
            <person name="De Vries R.P."/>
            <person name="Baker S.E."/>
            <person name="Andersen M.R."/>
        </authorList>
    </citation>
    <scope>NUCLEOTIDE SEQUENCE [LARGE SCALE GENOMIC DNA]</scope>
    <source>
        <strain evidence="2 3">CBS 209.92</strain>
    </source>
</reference>
<feature type="region of interest" description="Disordered" evidence="1">
    <location>
        <begin position="113"/>
        <end position="136"/>
    </location>
</feature>
<dbReference type="Proteomes" id="UP001610563">
    <property type="component" value="Unassembled WGS sequence"/>
</dbReference>
<name>A0ABR4FJJ4_9EURO</name>
<keyword evidence="3" id="KW-1185">Reference proteome</keyword>
<sequence length="178" mass="19896">MATELLDVLEGSSNCPPLVEMAGLSLNGSSPNPTHPSSPSITDLSDAALMKQSFCLDGNGTDLLDKPDLNEIDRQLITFKTTLAHPERRISNASTIILSGSDEFAMERTDVECSTTPHTGADGHASHSLGTGRTSGKFRRKRYRTMKRALNTHRKYRISRDANRRRKLRRRWNLVKEF</sequence>
<evidence type="ECO:0008006" key="4">
    <source>
        <dbReference type="Google" id="ProtNLM"/>
    </source>
</evidence>
<evidence type="ECO:0000313" key="3">
    <source>
        <dbReference type="Proteomes" id="UP001610563"/>
    </source>
</evidence>
<gene>
    <name evidence="2" type="ORF">BJX66DRAFT_318523</name>
</gene>
<dbReference type="EMBL" id="JBFTWV010000236">
    <property type="protein sequence ID" value="KAL2783438.1"/>
    <property type="molecule type" value="Genomic_DNA"/>
</dbReference>
<evidence type="ECO:0000256" key="1">
    <source>
        <dbReference type="SAM" id="MobiDB-lite"/>
    </source>
</evidence>
<evidence type="ECO:0000313" key="2">
    <source>
        <dbReference type="EMBL" id="KAL2783438.1"/>
    </source>
</evidence>
<proteinExistence type="predicted"/>
<protein>
    <recommendedName>
        <fullName evidence="4">CCT domain-containing protein</fullName>
    </recommendedName>
</protein>
<accession>A0ABR4FJJ4</accession>
<organism evidence="2 3">
    <name type="scientific">Aspergillus keveii</name>
    <dbReference type="NCBI Taxonomy" id="714993"/>
    <lineage>
        <taxon>Eukaryota</taxon>
        <taxon>Fungi</taxon>
        <taxon>Dikarya</taxon>
        <taxon>Ascomycota</taxon>
        <taxon>Pezizomycotina</taxon>
        <taxon>Eurotiomycetes</taxon>
        <taxon>Eurotiomycetidae</taxon>
        <taxon>Eurotiales</taxon>
        <taxon>Aspergillaceae</taxon>
        <taxon>Aspergillus</taxon>
        <taxon>Aspergillus subgen. Nidulantes</taxon>
    </lineage>
</organism>
<comment type="caution">
    <text evidence="2">The sequence shown here is derived from an EMBL/GenBank/DDBJ whole genome shotgun (WGS) entry which is preliminary data.</text>
</comment>